<keyword evidence="2" id="KW-1185">Reference proteome</keyword>
<protein>
    <submittedName>
        <fullName evidence="1">Uncharacterized protein</fullName>
    </submittedName>
</protein>
<organism evidence="1 2">
    <name type="scientific">Gossypium laxum</name>
    <dbReference type="NCBI Taxonomy" id="34288"/>
    <lineage>
        <taxon>Eukaryota</taxon>
        <taxon>Viridiplantae</taxon>
        <taxon>Streptophyta</taxon>
        <taxon>Embryophyta</taxon>
        <taxon>Tracheophyta</taxon>
        <taxon>Spermatophyta</taxon>
        <taxon>Magnoliopsida</taxon>
        <taxon>eudicotyledons</taxon>
        <taxon>Gunneridae</taxon>
        <taxon>Pentapetalae</taxon>
        <taxon>rosids</taxon>
        <taxon>malvids</taxon>
        <taxon>Malvales</taxon>
        <taxon>Malvaceae</taxon>
        <taxon>Malvoideae</taxon>
        <taxon>Gossypium</taxon>
    </lineage>
</organism>
<dbReference type="AlphaFoldDB" id="A0A7J9ADK4"/>
<comment type="caution">
    <text evidence="1">The sequence shown here is derived from an EMBL/GenBank/DDBJ whole genome shotgun (WGS) entry which is preliminary data.</text>
</comment>
<feature type="non-terminal residue" evidence="1">
    <location>
        <position position="20"/>
    </location>
</feature>
<accession>A0A7J9ADK4</accession>
<sequence length="20" mass="2171">MGQRYYQTSKVMPAGIVAGI</sequence>
<dbReference type="EMBL" id="JABEZV010000009">
    <property type="protein sequence ID" value="MBA0722085.1"/>
    <property type="molecule type" value="Genomic_DNA"/>
</dbReference>
<dbReference type="Gene3D" id="1.10.10.1740">
    <property type="entry name" value="Transmembrane protein 14-like"/>
    <property type="match status" value="1"/>
</dbReference>
<proteinExistence type="predicted"/>
<evidence type="ECO:0000313" key="1">
    <source>
        <dbReference type="EMBL" id="MBA0722085.1"/>
    </source>
</evidence>
<gene>
    <name evidence="1" type="ORF">Golax_009566</name>
</gene>
<dbReference type="InterPro" id="IPR044890">
    <property type="entry name" value="TMEM14_sf"/>
</dbReference>
<dbReference type="Proteomes" id="UP000593574">
    <property type="component" value="Unassembled WGS sequence"/>
</dbReference>
<name>A0A7J9ADK4_9ROSI</name>
<reference evidence="1 2" key="1">
    <citation type="journal article" date="2019" name="Genome Biol. Evol.">
        <title>Insights into the evolution of the New World diploid cottons (Gossypium, subgenus Houzingenia) based on genome sequencing.</title>
        <authorList>
            <person name="Grover C.E."/>
            <person name="Arick M.A. 2nd"/>
            <person name="Thrash A."/>
            <person name="Conover J.L."/>
            <person name="Sanders W.S."/>
            <person name="Peterson D.G."/>
            <person name="Frelichowski J.E."/>
            <person name="Scheffler J.A."/>
            <person name="Scheffler B.E."/>
            <person name="Wendel J.F."/>
        </authorList>
    </citation>
    <scope>NUCLEOTIDE SEQUENCE [LARGE SCALE GENOMIC DNA]</scope>
    <source>
        <strain evidence="1">4</strain>
        <tissue evidence="1">Leaf</tissue>
    </source>
</reference>
<evidence type="ECO:0000313" key="2">
    <source>
        <dbReference type="Proteomes" id="UP000593574"/>
    </source>
</evidence>